<dbReference type="InterPro" id="IPR048502">
    <property type="entry name" value="NamZ_N"/>
</dbReference>
<dbReference type="Pfam" id="PF20732">
    <property type="entry name" value="NamZ_C"/>
    <property type="match status" value="1"/>
</dbReference>
<dbReference type="AlphaFoldDB" id="A0A8J2UID6"/>
<dbReference type="PANTHER" id="PTHR42915">
    <property type="entry name" value="HYPOTHETICAL 460 KDA PROTEIN IN FEUA-SIGW INTERGENIC REGION [PRECURSOR]"/>
    <property type="match status" value="1"/>
</dbReference>
<gene>
    <name evidence="3" type="ORF">GCM10011511_51980</name>
</gene>
<dbReference type="Gene3D" id="3.90.1150.140">
    <property type="match status" value="1"/>
</dbReference>
<organism evidence="3 4">
    <name type="scientific">Puia dinghuensis</name>
    <dbReference type="NCBI Taxonomy" id="1792502"/>
    <lineage>
        <taxon>Bacteria</taxon>
        <taxon>Pseudomonadati</taxon>
        <taxon>Bacteroidota</taxon>
        <taxon>Chitinophagia</taxon>
        <taxon>Chitinophagales</taxon>
        <taxon>Chitinophagaceae</taxon>
        <taxon>Puia</taxon>
    </lineage>
</organism>
<dbReference type="InterPro" id="IPR008302">
    <property type="entry name" value="NamZ"/>
</dbReference>
<dbReference type="PIRSF" id="PIRSF016719">
    <property type="entry name" value="UCP016719"/>
    <property type="match status" value="1"/>
</dbReference>
<dbReference type="InterPro" id="IPR048503">
    <property type="entry name" value="NamZ_C"/>
</dbReference>
<evidence type="ECO:0000259" key="2">
    <source>
        <dbReference type="Pfam" id="PF20732"/>
    </source>
</evidence>
<feature type="domain" description="Peptidoglycan beta-N-acetylmuramidase NamZ C-terminal" evidence="2">
    <location>
        <begin position="238"/>
        <end position="381"/>
    </location>
</feature>
<dbReference type="PANTHER" id="PTHR42915:SF1">
    <property type="entry name" value="PEPTIDOGLYCAN BETA-N-ACETYLMURAMIDASE NAMZ"/>
    <property type="match status" value="1"/>
</dbReference>
<dbReference type="EMBL" id="BMJC01000006">
    <property type="protein sequence ID" value="GGB21747.1"/>
    <property type="molecule type" value="Genomic_DNA"/>
</dbReference>
<evidence type="ECO:0000259" key="1">
    <source>
        <dbReference type="Pfam" id="PF07075"/>
    </source>
</evidence>
<protein>
    <recommendedName>
        <fullName evidence="5">DUF1343 domain-containing protein</fullName>
    </recommendedName>
</protein>
<evidence type="ECO:0008006" key="5">
    <source>
        <dbReference type="Google" id="ProtNLM"/>
    </source>
</evidence>
<evidence type="ECO:0000313" key="4">
    <source>
        <dbReference type="Proteomes" id="UP000607559"/>
    </source>
</evidence>
<sequence length="383" mass="42383">MILLSICLLQLAAGAQIKTGAEQTDLYLPMLSGKTVAVFANTTSVIGKTHLVDSLLKKGIRITKIFSPEHGFRGEADAGATVGNQVDAATGIPIISLYGNKTKPTAADLEGIDVMLFDIQDVGVRFYTYIASMQRYMEAAIENHRLLVILDRPDPNGFYVDGPVLDTAFRSFVGMQPIPIVYGMTIGEYARMLLGEHWVKGDTAFRLIVIPCKNYTHGSRYVLPVKPSPNLPTMQSVYLYPALCLFEGTPVSLGRGTSKPFQQFGHPAFPHEGYSFTPESVPGATHPPQMGEVCYGYDLSAINVEKATGNRWSLQWLLKAYALFPDKEHFFNGNGSGFDRLTGSSTLRQQLREGLTEDEIRKSWEPALSHFKTLRKKYLLYAD</sequence>
<comment type="caution">
    <text evidence="3">The sequence shown here is derived from an EMBL/GenBank/DDBJ whole genome shotgun (WGS) entry which is preliminary data.</text>
</comment>
<proteinExistence type="predicted"/>
<dbReference type="Gene3D" id="3.40.50.12170">
    <property type="entry name" value="Uncharacterised protein PF07075, DUF1343"/>
    <property type="match status" value="1"/>
</dbReference>
<reference evidence="3" key="1">
    <citation type="journal article" date="2014" name="Int. J. Syst. Evol. Microbiol.">
        <title>Complete genome sequence of Corynebacterium casei LMG S-19264T (=DSM 44701T), isolated from a smear-ripened cheese.</title>
        <authorList>
            <consortium name="US DOE Joint Genome Institute (JGI-PGF)"/>
            <person name="Walter F."/>
            <person name="Albersmeier A."/>
            <person name="Kalinowski J."/>
            <person name="Ruckert C."/>
        </authorList>
    </citation>
    <scope>NUCLEOTIDE SEQUENCE</scope>
    <source>
        <strain evidence="3">CGMCC 1.15448</strain>
    </source>
</reference>
<accession>A0A8J2UID6</accession>
<dbReference type="Pfam" id="PF07075">
    <property type="entry name" value="NamZ_N"/>
    <property type="match status" value="1"/>
</dbReference>
<name>A0A8J2UID6_9BACT</name>
<dbReference type="GO" id="GO:0033922">
    <property type="term" value="F:peptidoglycan beta-N-acetylmuramidase activity"/>
    <property type="evidence" value="ECO:0007669"/>
    <property type="project" value="InterPro"/>
</dbReference>
<feature type="domain" description="Peptidoglycan beta-N-acetylmuramidase NamZ N-terminal" evidence="1">
    <location>
        <begin position="36"/>
        <end position="235"/>
    </location>
</feature>
<keyword evidence="4" id="KW-1185">Reference proteome</keyword>
<evidence type="ECO:0000313" key="3">
    <source>
        <dbReference type="EMBL" id="GGB21747.1"/>
    </source>
</evidence>
<dbReference type="Proteomes" id="UP000607559">
    <property type="component" value="Unassembled WGS sequence"/>
</dbReference>
<reference evidence="3" key="2">
    <citation type="submission" date="2020-09" db="EMBL/GenBank/DDBJ databases">
        <authorList>
            <person name="Sun Q."/>
            <person name="Zhou Y."/>
        </authorList>
    </citation>
    <scope>NUCLEOTIDE SEQUENCE</scope>
    <source>
        <strain evidence="3">CGMCC 1.15448</strain>
    </source>
</reference>